<comment type="catalytic activity">
    <reaction evidence="5">
        <text>methylglyoxal + H2O = (R)-lactate + H(+)</text>
        <dbReference type="Rhea" id="RHEA:27754"/>
        <dbReference type="ChEBI" id="CHEBI:15377"/>
        <dbReference type="ChEBI" id="CHEBI:15378"/>
        <dbReference type="ChEBI" id="CHEBI:16004"/>
        <dbReference type="ChEBI" id="CHEBI:17158"/>
        <dbReference type="EC" id="4.2.1.130"/>
    </reaction>
</comment>
<organism evidence="7 8">
    <name type="scientific">Debaryomyces fabryi</name>
    <dbReference type="NCBI Taxonomy" id="58627"/>
    <lineage>
        <taxon>Eukaryota</taxon>
        <taxon>Fungi</taxon>
        <taxon>Dikarya</taxon>
        <taxon>Ascomycota</taxon>
        <taxon>Saccharomycotina</taxon>
        <taxon>Pichiomycetes</taxon>
        <taxon>Debaryomycetaceae</taxon>
        <taxon>Debaryomyces</taxon>
    </lineage>
</organism>
<keyword evidence="8" id="KW-1185">Reference proteome</keyword>
<dbReference type="GO" id="GO:0019172">
    <property type="term" value="F:glyoxalase III activity"/>
    <property type="evidence" value="ECO:0007669"/>
    <property type="project" value="UniProtKB-EC"/>
</dbReference>
<keyword evidence="3" id="KW-0456">Lyase</keyword>
<dbReference type="AlphaFoldDB" id="A0A0V1PVI9"/>
<protein>
    <recommendedName>
        <fullName evidence="1">D-lactate dehydratase</fullName>
        <ecNumber evidence="1">4.2.1.130</ecNumber>
    </recommendedName>
</protein>
<dbReference type="SUPFAM" id="SSF52317">
    <property type="entry name" value="Class I glutamine amidotransferase-like"/>
    <property type="match status" value="1"/>
</dbReference>
<evidence type="ECO:0000259" key="6">
    <source>
        <dbReference type="Pfam" id="PF01965"/>
    </source>
</evidence>
<comment type="caution">
    <text evidence="7">The sequence shown here is derived from an EMBL/GenBank/DDBJ whole genome shotgun (WGS) entry which is preliminary data.</text>
</comment>
<dbReference type="PANTHER" id="PTHR48094:SF11">
    <property type="entry name" value="GLUTATHIONE-INDEPENDENT GLYOXALASE HSP31-RELATED"/>
    <property type="match status" value="1"/>
</dbReference>
<sequence length="236" mass="25216">MVKALIAVTSYNEVFYDDGAKTGLFVSEALHPFLVFKEQNFDVDFVSETGTVGYDEHSLSPDFLNGKDAEVFNDKNSDFNVSISQIKKASDVNADEYKIVYFAGGHGTVYDFPQATGLHKIAQQIWKSNGVVAAVCHGPAIFDGLNDPENPNKLLVEGKTITGFTNAGEEIMGVVETLKKKNLGSIENLSSSLGAKFSPPSSPFEEHSIAEGRLVTGSNPASASSTAVKAINALSS</sequence>
<name>A0A0V1PVI9_9ASCO</name>
<gene>
    <name evidence="7" type="ORF">AC631_03970</name>
</gene>
<dbReference type="OrthoDB" id="543156at2759"/>
<evidence type="ECO:0000256" key="4">
    <source>
        <dbReference type="ARBA" id="ARBA00038493"/>
    </source>
</evidence>
<evidence type="ECO:0000313" key="7">
    <source>
        <dbReference type="EMBL" id="KSA00264.1"/>
    </source>
</evidence>
<dbReference type="PANTHER" id="PTHR48094">
    <property type="entry name" value="PROTEIN/NUCLEIC ACID DEGLYCASE DJ-1-RELATED"/>
    <property type="match status" value="1"/>
</dbReference>
<proteinExistence type="inferred from homology"/>
<comment type="similarity">
    <text evidence="4">Belongs to the peptidase C56 family. HSP31-like subfamily.</text>
</comment>
<dbReference type="GO" id="GO:0005737">
    <property type="term" value="C:cytoplasm"/>
    <property type="evidence" value="ECO:0007669"/>
    <property type="project" value="TreeGrafter"/>
</dbReference>
<reference evidence="7 8" key="1">
    <citation type="submission" date="2015-11" db="EMBL/GenBank/DDBJ databases">
        <title>The genome of Debaryomyces fabryi.</title>
        <authorList>
            <person name="Tafer H."/>
            <person name="Lopandic K."/>
        </authorList>
    </citation>
    <scope>NUCLEOTIDE SEQUENCE [LARGE SCALE GENOMIC DNA]</scope>
    <source>
        <strain evidence="7 8">CBS 789</strain>
    </source>
</reference>
<dbReference type="InterPro" id="IPR050325">
    <property type="entry name" value="Prot/Nucl_acid_deglycase"/>
</dbReference>
<evidence type="ECO:0000256" key="2">
    <source>
        <dbReference type="ARBA" id="ARBA00023016"/>
    </source>
</evidence>
<dbReference type="InterPro" id="IPR002818">
    <property type="entry name" value="DJ-1/PfpI"/>
</dbReference>
<dbReference type="InterPro" id="IPR029062">
    <property type="entry name" value="Class_I_gatase-like"/>
</dbReference>
<feature type="domain" description="DJ-1/PfpI" evidence="6">
    <location>
        <begin position="28"/>
        <end position="171"/>
    </location>
</feature>
<evidence type="ECO:0000256" key="1">
    <source>
        <dbReference type="ARBA" id="ARBA00013134"/>
    </source>
</evidence>
<dbReference type="EMBL" id="LMYN01000095">
    <property type="protein sequence ID" value="KSA00264.1"/>
    <property type="molecule type" value="Genomic_DNA"/>
</dbReference>
<dbReference type="RefSeq" id="XP_015466366.1">
    <property type="nucleotide sequence ID" value="XM_015612799.1"/>
</dbReference>
<dbReference type="CDD" id="cd03147">
    <property type="entry name" value="GATase1_Ydr533c_like"/>
    <property type="match status" value="1"/>
</dbReference>
<dbReference type="Pfam" id="PF01965">
    <property type="entry name" value="DJ-1_PfpI"/>
    <property type="match status" value="1"/>
</dbReference>
<accession>A0A0V1PVI9</accession>
<evidence type="ECO:0000313" key="8">
    <source>
        <dbReference type="Proteomes" id="UP000054251"/>
    </source>
</evidence>
<dbReference type="Proteomes" id="UP000054251">
    <property type="component" value="Unassembled WGS sequence"/>
</dbReference>
<dbReference type="Gene3D" id="3.40.50.880">
    <property type="match status" value="1"/>
</dbReference>
<dbReference type="GeneID" id="26840979"/>
<dbReference type="FunFam" id="3.40.50.880:FF:000051">
    <property type="entry name" value="Glutathione-independent glyoxalase HSP31"/>
    <property type="match status" value="1"/>
</dbReference>
<dbReference type="GO" id="GO:0019243">
    <property type="term" value="P:methylglyoxal catabolic process to D-lactate via S-lactoyl-glutathione"/>
    <property type="evidence" value="ECO:0007669"/>
    <property type="project" value="TreeGrafter"/>
</dbReference>
<keyword evidence="2" id="KW-0346">Stress response</keyword>
<evidence type="ECO:0000256" key="5">
    <source>
        <dbReference type="ARBA" id="ARBA00048082"/>
    </source>
</evidence>
<dbReference type="EC" id="4.2.1.130" evidence="1"/>
<evidence type="ECO:0000256" key="3">
    <source>
        <dbReference type="ARBA" id="ARBA00023239"/>
    </source>
</evidence>